<feature type="transmembrane region" description="Helical" evidence="1">
    <location>
        <begin position="69"/>
        <end position="102"/>
    </location>
</feature>
<dbReference type="EMBL" id="CP072842">
    <property type="protein sequence ID" value="QTV05551.1"/>
    <property type="molecule type" value="Genomic_DNA"/>
</dbReference>
<evidence type="ECO:0000256" key="1">
    <source>
        <dbReference type="SAM" id="Phobius"/>
    </source>
</evidence>
<sequence length="182" mass="20322">MKKFLAFIFHLFFCFPFIIFLYFAGAENYYSIQKLLFVLIVGILLLIGIGQPKFLKTDFETDKLISIPLVLVGTITTYFLQIYADFNSILAAGIVGLIAVFLEKRSETISSLPIYCGAFVGMTNPDNNYSIYLILMIGLIAGILFYLSKNFYSGVGGKLGTIALSSVIVGVLLYKYFSYDLL</sequence>
<evidence type="ECO:0000313" key="3">
    <source>
        <dbReference type="Proteomes" id="UP000672011"/>
    </source>
</evidence>
<evidence type="ECO:0000313" key="2">
    <source>
        <dbReference type="EMBL" id="QTV05551.1"/>
    </source>
</evidence>
<feature type="transmembrane region" description="Helical" evidence="1">
    <location>
        <begin position="129"/>
        <end position="147"/>
    </location>
</feature>
<evidence type="ECO:0008006" key="4">
    <source>
        <dbReference type="Google" id="ProtNLM"/>
    </source>
</evidence>
<keyword evidence="3" id="KW-1185">Reference proteome</keyword>
<keyword evidence="1" id="KW-0472">Membrane</keyword>
<keyword evidence="1" id="KW-0812">Transmembrane</keyword>
<keyword evidence="1" id="KW-1133">Transmembrane helix</keyword>
<dbReference type="Proteomes" id="UP000672011">
    <property type="component" value="Chromosome"/>
</dbReference>
<feature type="transmembrane region" description="Helical" evidence="1">
    <location>
        <begin position="159"/>
        <end position="177"/>
    </location>
</feature>
<gene>
    <name evidence="2" type="ORF">J9309_12390</name>
</gene>
<protein>
    <recommendedName>
        <fullName evidence="4">DUF368 domain-containing protein</fullName>
    </recommendedName>
</protein>
<proteinExistence type="predicted"/>
<feature type="transmembrane region" description="Helical" evidence="1">
    <location>
        <begin position="31"/>
        <end position="49"/>
    </location>
</feature>
<reference evidence="2 3" key="1">
    <citation type="journal article" date="2021" name="Int. J. Syst. Evol. Microbiol.">
        <title>Faecalibacter bovis sp. nov., isolated from cow faeces.</title>
        <authorList>
            <person name="Li F."/>
            <person name="Zhao W."/>
            <person name="Hong Q."/>
            <person name="Shao Q."/>
            <person name="Song J."/>
            <person name="Yang S."/>
        </authorList>
    </citation>
    <scope>NUCLEOTIDE SEQUENCE [LARGE SCALE GENOMIC DNA]</scope>
    <source>
        <strain evidence="2 3">ZY171143</strain>
    </source>
</reference>
<accession>A0ABX7XCB1</accession>
<reference evidence="3" key="2">
    <citation type="submission" date="2021-04" db="EMBL/GenBank/DDBJ databases">
        <title>Taxonomy of Flavobacteriaceae bacterium ZY171143.</title>
        <authorList>
            <person name="Li F."/>
        </authorList>
    </citation>
    <scope>NUCLEOTIDE SEQUENCE [LARGE SCALE GENOMIC DNA]</scope>
    <source>
        <strain evidence="3">ZY171143</strain>
    </source>
</reference>
<feature type="transmembrane region" description="Helical" evidence="1">
    <location>
        <begin position="7"/>
        <end position="25"/>
    </location>
</feature>
<name>A0ABX7XCB1_9FLAO</name>
<organism evidence="2 3">
    <name type="scientific">Faecalibacter bovis</name>
    <dbReference type="NCBI Taxonomy" id="2898187"/>
    <lineage>
        <taxon>Bacteria</taxon>
        <taxon>Pseudomonadati</taxon>
        <taxon>Bacteroidota</taxon>
        <taxon>Flavobacteriia</taxon>
        <taxon>Flavobacteriales</taxon>
        <taxon>Weeksellaceae</taxon>
        <taxon>Faecalibacter</taxon>
    </lineage>
</organism>
<dbReference type="RefSeq" id="WP_230476195.1">
    <property type="nucleotide sequence ID" value="NZ_CP072842.1"/>
</dbReference>